<dbReference type="Gene3D" id="2.40.30.10">
    <property type="entry name" value="Translation factors"/>
    <property type="match status" value="1"/>
</dbReference>
<keyword evidence="11" id="KW-1185">Reference proteome</keyword>
<dbReference type="GO" id="GO:0003746">
    <property type="term" value="F:translation elongation factor activity"/>
    <property type="evidence" value="ECO:0007669"/>
    <property type="project" value="UniProtKB-KW"/>
</dbReference>
<evidence type="ECO:0000256" key="2">
    <source>
        <dbReference type="ARBA" id="ARBA00015953"/>
    </source>
</evidence>
<evidence type="ECO:0000256" key="3">
    <source>
        <dbReference type="ARBA" id="ARBA00022490"/>
    </source>
</evidence>
<evidence type="ECO:0000259" key="9">
    <source>
        <dbReference type="PROSITE" id="PS51722"/>
    </source>
</evidence>
<dbReference type="STRING" id="246191.SAMN05660337_3309"/>
<dbReference type="RefSeq" id="WP_092163099.1">
    <property type="nucleotide sequence ID" value="NZ_FNGA01000006.1"/>
</dbReference>
<evidence type="ECO:0000313" key="10">
    <source>
        <dbReference type="EMBL" id="SDL57754.1"/>
    </source>
</evidence>
<dbReference type="Pfam" id="PF09106">
    <property type="entry name" value="WHD_2nd_SelB"/>
    <property type="match status" value="1"/>
</dbReference>
<proteinExistence type="predicted"/>
<dbReference type="GO" id="GO:0005829">
    <property type="term" value="C:cytosol"/>
    <property type="evidence" value="ECO:0007669"/>
    <property type="project" value="TreeGrafter"/>
</dbReference>
<dbReference type="Pfam" id="PF25461">
    <property type="entry name" value="Beta-barrel_SelB"/>
    <property type="match status" value="1"/>
</dbReference>
<dbReference type="Proteomes" id="UP000199053">
    <property type="component" value="Unassembled WGS sequence"/>
</dbReference>
<comment type="subcellular location">
    <subcellularLocation>
        <location evidence="1">Cytoplasm</location>
    </subcellularLocation>
</comment>
<keyword evidence="10" id="KW-0251">Elongation factor</keyword>
<dbReference type="InterPro" id="IPR000795">
    <property type="entry name" value="T_Tr_GTP-bd_dom"/>
</dbReference>
<evidence type="ECO:0000256" key="5">
    <source>
        <dbReference type="ARBA" id="ARBA00022917"/>
    </source>
</evidence>
<dbReference type="PRINTS" id="PR00315">
    <property type="entry name" value="ELONGATNFCT"/>
</dbReference>
<keyword evidence="3" id="KW-0963">Cytoplasm</keyword>
<dbReference type="InterPro" id="IPR009001">
    <property type="entry name" value="Transl_elong_EF1A/Init_IF2_C"/>
</dbReference>
<dbReference type="InterPro" id="IPR031157">
    <property type="entry name" value="G_TR_CS"/>
</dbReference>
<dbReference type="CDD" id="cd15491">
    <property type="entry name" value="selB_III"/>
    <property type="match status" value="1"/>
</dbReference>
<dbReference type="PROSITE" id="PS00301">
    <property type="entry name" value="G_TR_1"/>
    <property type="match status" value="1"/>
</dbReference>
<evidence type="ECO:0000256" key="4">
    <source>
        <dbReference type="ARBA" id="ARBA00022741"/>
    </source>
</evidence>
<feature type="domain" description="Tr-type G" evidence="9">
    <location>
        <begin position="1"/>
        <end position="172"/>
    </location>
</feature>
<dbReference type="InterPro" id="IPR057335">
    <property type="entry name" value="Beta-barrel_SelB"/>
</dbReference>
<dbReference type="Pfam" id="PF09107">
    <property type="entry name" value="WHD_3rd_SelB"/>
    <property type="match status" value="1"/>
</dbReference>
<dbReference type="EMBL" id="FNGA01000006">
    <property type="protein sequence ID" value="SDL57754.1"/>
    <property type="molecule type" value="Genomic_DNA"/>
</dbReference>
<dbReference type="InterPro" id="IPR036390">
    <property type="entry name" value="WH_DNA-bd_sf"/>
</dbReference>
<dbReference type="Pfam" id="PF03144">
    <property type="entry name" value="GTP_EFTU_D2"/>
    <property type="match status" value="1"/>
</dbReference>
<reference evidence="11" key="1">
    <citation type="submission" date="2016-10" db="EMBL/GenBank/DDBJ databases">
        <authorList>
            <person name="Varghese N."/>
            <person name="Submissions S."/>
        </authorList>
    </citation>
    <scope>NUCLEOTIDE SEQUENCE [LARGE SCALE GENOMIC DNA]</scope>
    <source>
        <strain evidence="11">DSM 16995</strain>
    </source>
</reference>
<dbReference type="OrthoDB" id="9803139at2"/>
<dbReference type="SUPFAM" id="SSF50465">
    <property type="entry name" value="EF-Tu/eEF-1alpha/eIF2-gamma C-terminal domain"/>
    <property type="match status" value="1"/>
</dbReference>
<dbReference type="InterPro" id="IPR036388">
    <property type="entry name" value="WH-like_DNA-bd_sf"/>
</dbReference>
<dbReference type="FunFam" id="3.40.50.300:FF:001064">
    <property type="entry name" value="Selenocysteine-specific translation elongation factor"/>
    <property type="match status" value="1"/>
</dbReference>
<dbReference type="PANTHER" id="PTHR43721">
    <property type="entry name" value="ELONGATION FACTOR TU-RELATED"/>
    <property type="match status" value="1"/>
</dbReference>
<comment type="function">
    <text evidence="7">Translation factor necessary for the incorporation of selenocysteine into proteins. It probably replaces EF-Tu for the insertion of selenocysteine directed by the UGA codon. SelB binds GTP and GDP.</text>
</comment>
<dbReference type="CDD" id="cd04171">
    <property type="entry name" value="SelB"/>
    <property type="match status" value="1"/>
</dbReference>
<evidence type="ECO:0000313" key="11">
    <source>
        <dbReference type="Proteomes" id="UP000199053"/>
    </source>
</evidence>
<dbReference type="InterPro" id="IPR005225">
    <property type="entry name" value="Small_GTP-bd"/>
</dbReference>
<dbReference type="NCBIfam" id="TIGR00231">
    <property type="entry name" value="small_GTP"/>
    <property type="match status" value="1"/>
</dbReference>
<dbReference type="GO" id="GO:0001514">
    <property type="term" value="P:selenocysteine incorporation"/>
    <property type="evidence" value="ECO:0007669"/>
    <property type="project" value="InterPro"/>
</dbReference>
<dbReference type="InterPro" id="IPR015191">
    <property type="entry name" value="SelB_WHD4"/>
</dbReference>
<evidence type="ECO:0000256" key="6">
    <source>
        <dbReference type="ARBA" id="ARBA00023134"/>
    </source>
</evidence>
<dbReference type="Gene3D" id="1.10.10.10">
    <property type="entry name" value="Winged helix-like DNA-binding domain superfamily/Winged helix DNA-binding domain"/>
    <property type="match status" value="1"/>
</dbReference>
<dbReference type="Gene3D" id="3.40.50.300">
    <property type="entry name" value="P-loop containing nucleotide triphosphate hydrolases"/>
    <property type="match status" value="1"/>
</dbReference>
<dbReference type="InterPro" id="IPR009000">
    <property type="entry name" value="Transl_B-barrel_sf"/>
</dbReference>
<keyword evidence="4" id="KW-0547">Nucleotide-binding</keyword>
<dbReference type="GO" id="GO:0005525">
    <property type="term" value="F:GTP binding"/>
    <property type="evidence" value="ECO:0007669"/>
    <property type="project" value="UniProtKB-KW"/>
</dbReference>
<evidence type="ECO:0000256" key="1">
    <source>
        <dbReference type="ARBA" id="ARBA00004496"/>
    </source>
</evidence>
<evidence type="ECO:0000256" key="8">
    <source>
        <dbReference type="ARBA" id="ARBA00031615"/>
    </source>
</evidence>
<dbReference type="SUPFAM" id="SSF52540">
    <property type="entry name" value="P-loop containing nucleoside triphosphate hydrolases"/>
    <property type="match status" value="1"/>
</dbReference>
<organism evidence="10 11">
    <name type="scientific">Maridesulfovibrio ferrireducens</name>
    <dbReference type="NCBI Taxonomy" id="246191"/>
    <lineage>
        <taxon>Bacteria</taxon>
        <taxon>Pseudomonadati</taxon>
        <taxon>Thermodesulfobacteriota</taxon>
        <taxon>Desulfovibrionia</taxon>
        <taxon>Desulfovibrionales</taxon>
        <taxon>Desulfovibrionaceae</taxon>
        <taxon>Maridesulfovibrio</taxon>
    </lineage>
</organism>
<gene>
    <name evidence="10" type="ORF">SAMN05660337_3309</name>
</gene>
<dbReference type="Gene3D" id="1.10.10.2770">
    <property type="match status" value="1"/>
</dbReference>
<dbReference type="InterPro" id="IPR027417">
    <property type="entry name" value="P-loop_NTPase"/>
</dbReference>
<accession>A0A1G9L773</accession>
<dbReference type="SUPFAM" id="SSF46785">
    <property type="entry name" value="Winged helix' DNA-binding domain"/>
    <property type="match status" value="3"/>
</dbReference>
<dbReference type="InterPro" id="IPR004535">
    <property type="entry name" value="Transl_elong_SelB"/>
</dbReference>
<dbReference type="PROSITE" id="PS51722">
    <property type="entry name" value="G_TR_2"/>
    <property type="match status" value="1"/>
</dbReference>
<dbReference type="CDD" id="cd03696">
    <property type="entry name" value="SelB_II"/>
    <property type="match status" value="1"/>
</dbReference>
<dbReference type="SUPFAM" id="SSF50447">
    <property type="entry name" value="Translation proteins"/>
    <property type="match status" value="1"/>
</dbReference>
<keyword evidence="6" id="KW-0342">GTP-binding</keyword>
<dbReference type="AlphaFoldDB" id="A0A1G9L773"/>
<dbReference type="NCBIfam" id="TIGR00475">
    <property type="entry name" value="selB"/>
    <property type="match status" value="1"/>
</dbReference>
<dbReference type="PANTHER" id="PTHR43721:SF22">
    <property type="entry name" value="ELONGATION FACTOR TU, MITOCHONDRIAL"/>
    <property type="match status" value="1"/>
</dbReference>
<name>A0A1G9L773_9BACT</name>
<keyword evidence="5" id="KW-0648">Protein biosynthesis</keyword>
<sequence>MPVVMGTAGHIDHGKTSLIKALTGTDCDRLAEEKKRGITIELGFASLDLGGDRQLSIIDVPGHEKFVKNMVAGAAGIDFVLLVIAADEGVMPQTREHLEICTLLGIERGFVVLTKVDMVDEEWLALVKEDVSEFLAPSFLAEAPIYGVSSHTGQGLDELKTALADFMDSFSTKRRTDLARLPIDRIFTMKGHGTVVTGTLISGQFSVGDDVVIYPAMTETKVRSLQSHGGSVETAPAGRRTAVNLHGVEVDDIERGEVVGKPGTLFPSKVWDVEITCLPSSPRSLKHRKEVHFHHGSKETMAKVYFLDREKLVKGERAVCQIRFDQPMTGVYGDRIVIRSFSPLRTIAGGSIINPMGSKVKRFSEDVKRLESLIDASPEDLILMQLELAGNAGLNFQELSIMTDVASKPLEKLLQSLGGQQKVFLYDKESRSYIFGGHYESLVSGFIKYLEDFHKKDPMKPGVSKSEIGSAWGKGLPAKLFHSIVERLTKKNEIVVAQDIIHLPGHKVSMASDQQKLRNILFDAYDKGGLTPPNVKDILEPLDLVFKEAAPVFKLLQDEGAIVRINDSLYFATSAIEKLKVILEGYFADNLELGPPDFKELTNLSRKFAIPLLEFMDKEKFTMRVGDKRRLRKTGVV</sequence>
<protein>
    <recommendedName>
        <fullName evidence="2">Selenocysteine-specific elongation factor</fullName>
    </recommendedName>
    <alternativeName>
        <fullName evidence="8">SelB translation factor</fullName>
    </alternativeName>
</protein>
<dbReference type="GO" id="GO:0003924">
    <property type="term" value="F:GTPase activity"/>
    <property type="evidence" value="ECO:0007669"/>
    <property type="project" value="InterPro"/>
</dbReference>
<dbReference type="InterPro" id="IPR050055">
    <property type="entry name" value="EF-Tu_GTPase"/>
</dbReference>
<dbReference type="Pfam" id="PF00009">
    <property type="entry name" value="GTP_EFTU"/>
    <property type="match status" value="1"/>
</dbReference>
<evidence type="ECO:0000256" key="7">
    <source>
        <dbReference type="ARBA" id="ARBA00025526"/>
    </source>
</evidence>
<dbReference type="InterPro" id="IPR015190">
    <property type="entry name" value="Elong_fac_SelB-wing-hlx_typ-2"/>
</dbReference>
<dbReference type="GO" id="GO:0003723">
    <property type="term" value="F:RNA binding"/>
    <property type="evidence" value="ECO:0007669"/>
    <property type="project" value="InterPro"/>
</dbReference>
<dbReference type="InterPro" id="IPR004161">
    <property type="entry name" value="EFTu-like_2"/>
</dbReference>